<dbReference type="PIRSF" id="PIRSF029416">
    <property type="entry name" value="UCP029416_PTP"/>
    <property type="match status" value="1"/>
</dbReference>
<gene>
    <name evidence="1" type="ORF">J3U87_06195</name>
</gene>
<dbReference type="SUPFAM" id="SSF52788">
    <property type="entry name" value="Phosphotyrosine protein phosphatases I"/>
    <property type="match status" value="1"/>
</dbReference>
<protein>
    <recommendedName>
        <fullName evidence="3">Protein-tyrosine-phosphatase</fullName>
    </recommendedName>
</protein>
<evidence type="ECO:0000313" key="2">
    <source>
        <dbReference type="Proteomes" id="UP000663929"/>
    </source>
</evidence>
<accession>A0A8A4TPZ3</accession>
<name>A0A8A4TPZ3_SULCO</name>
<dbReference type="AlphaFoldDB" id="A0A8A4TPZ3"/>
<dbReference type="KEGG" id="scor:J3U87_06195"/>
<sequence>MYRNHPALEVRSAGTSPNARRTVNAGDLRWADIVMVMEYTHKNRLKAQFGRLLEYKKVVVLDIPDDYHYMDPELIGLIEDSVSRHLEIPDQDV</sequence>
<evidence type="ECO:0008006" key="3">
    <source>
        <dbReference type="Google" id="ProtNLM"/>
    </source>
</evidence>
<proteinExistence type="predicted"/>
<dbReference type="EMBL" id="CP071793">
    <property type="protein sequence ID" value="QTD52046.1"/>
    <property type="molecule type" value="Genomic_DNA"/>
</dbReference>
<dbReference type="Proteomes" id="UP000663929">
    <property type="component" value="Chromosome"/>
</dbReference>
<evidence type="ECO:0000313" key="1">
    <source>
        <dbReference type="EMBL" id="QTD52046.1"/>
    </source>
</evidence>
<keyword evidence="2" id="KW-1185">Reference proteome</keyword>
<organism evidence="1 2">
    <name type="scientific">Sulfidibacter corallicola</name>
    <dbReference type="NCBI Taxonomy" id="2818388"/>
    <lineage>
        <taxon>Bacteria</taxon>
        <taxon>Pseudomonadati</taxon>
        <taxon>Acidobacteriota</taxon>
        <taxon>Holophagae</taxon>
        <taxon>Acanthopleuribacterales</taxon>
        <taxon>Acanthopleuribacteraceae</taxon>
        <taxon>Sulfidibacter</taxon>
    </lineage>
</organism>
<reference evidence="1" key="1">
    <citation type="submission" date="2021-03" db="EMBL/GenBank/DDBJ databases">
        <title>Acanthopleuribacteraceae sp. M133.</title>
        <authorList>
            <person name="Wang G."/>
        </authorList>
    </citation>
    <scope>NUCLEOTIDE SEQUENCE</scope>
    <source>
        <strain evidence="1">M133</strain>
    </source>
</reference>
<dbReference type="InterPro" id="IPR036196">
    <property type="entry name" value="Ptyr_pPase_sf"/>
</dbReference>
<dbReference type="InterPro" id="IPR016919">
    <property type="entry name" value="UCP029416_PTP"/>
</dbReference>